<dbReference type="EMBL" id="BOON01000006">
    <property type="protein sequence ID" value="GII21168.1"/>
    <property type="molecule type" value="Genomic_DNA"/>
</dbReference>
<reference evidence="2" key="1">
    <citation type="submission" date="2021-01" db="EMBL/GenBank/DDBJ databases">
        <title>Whole genome shotgun sequence of Planosporangium mesophilum NBRC 109066.</title>
        <authorList>
            <person name="Komaki H."/>
            <person name="Tamura T."/>
        </authorList>
    </citation>
    <scope>NUCLEOTIDE SEQUENCE</scope>
    <source>
        <strain evidence="2">NBRC 109066</strain>
    </source>
</reference>
<feature type="compositionally biased region" description="Basic and acidic residues" evidence="1">
    <location>
        <begin position="198"/>
        <end position="239"/>
    </location>
</feature>
<protein>
    <submittedName>
        <fullName evidence="2">Uncharacterized protein</fullName>
    </submittedName>
</protein>
<dbReference type="AlphaFoldDB" id="A0A8J3X1R2"/>
<sequence length="302" mass="32748">MDADPLAAVAADLYALPPDEFVAARDEAAKRARRAGDRRLAAEIGKLRRPTVGGWAVNLLVRERPDLVEELLELGEALRAAQRELRGDDLRELSVQRRAVLAGLTREVIKLARRDHRRDNLPAAEIEATFGAALADPAVADLVRAGRLTRTVTYAGFGETPRPRLRLVQGGGAAGEGEPDEAGVANAVESRAEGAAVAERRAERKAAERRAEEAAERRAEEAAAARRRAEEAAAQRRAEQAAAAERRRARVAANRELLAARTELAEAEAARVLAERSVTAARRRVEKARATVDRLEAEEPQA</sequence>
<evidence type="ECO:0000313" key="2">
    <source>
        <dbReference type="EMBL" id="GII21168.1"/>
    </source>
</evidence>
<gene>
    <name evidence="2" type="ORF">Pme01_07650</name>
</gene>
<feature type="region of interest" description="Disordered" evidence="1">
    <location>
        <begin position="163"/>
        <end position="182"/>
    </location>
</feature>
<accession>A0A8J3X1R2</accession>
<dbReference type="Proteomes" id="UP000599074">
    <property type="component" value="Unassembled WGS sequence"/>
</dbReference>
<evidence type="ECO:0000256" key="1">
    <source>
        <dbReference type="SAM" id="MobiDB-lite"/>
    </source>
</evidence>
<proteinExistence type="predicted"/>
<keyword evidence="3" id="KW-1185">Reference proteome</keyword>
<feature type="region of interest" description="Disordered" evidence="1">
    <location>
        <begin position="195"/>
        <end position="249"/>
    </location>
</feature>
<dbReference type="RefSeq" id="WP_203935420.1">
    <property type="nucleotide sequence ID" value="NZ_BOON01000006.1"/>
</dbReference>
<organism evidence="2 3">
    <name type="scientific">Planosporangium mesophilum</name>
    <dbReference type="NCBI Taxonomy" id="689768"/>
    <lineage>
        <taxon>Bacteria</taxon>
        <taxon>Bacillati</taxon>
        <taxon>Actinomycetota</taxon>
        <taxon>Actinomycetes</taxon>
        <taxon>Micromonosporales</taxon>
        <taxon>Micromonosporaceae</taxon>
        <taxon>Planosporangium</taxon>
    </lineage>
</organism>
<comment type="caution">
    <text evidence="2">The sequence shown here is derived from an EMBL/GenBank/DDBJ whole genome shotgun (WGS) entry which is preliminary data.</text>
</comment>
<evidence type="ECO:0000313" key="3">
    <source>
        <dbReference type="Proteomes" id="UP000599074"/>
    </source>
</evidence>
<name>A0A8J3X1R2_9ACTN</name>